<protein>
    <submittedName>
        <fullName evidence="1">Uncharacterized protein</fullName>
    </submittedName>
</protein>
<dbReference type="EMBL" id="JAADJZ010000018">
    <property type="protein sequence ID" value="KAF2868768.1"/>
    <property type="molecule type" value="Genomic_DNA"/>
</dbReference>
<name>A0A7C8I208_9PLEO</name>
<proteinExistence type="predicted"/>
<dbReference type="AlphaFoldDB" id="A0A7C8I208"/>
<organism evidence="1 2">
    <name type="scientific">Massariosphaeria phaeospora</name>
    <dbReference type="NCBI Taxonomy" id="100035"/>
    <lineage>
        <taxon>Eukaryota</taxon>
        <taxon>Fungi</taxon>
        <taxon>Dikarya</taxon>
        <taxon>Ascomycota</taxon>
        <taxon>Pezizomycotina</taxon>
        <taxon>Dothideomycetes</taxon>
        <taxon>Pleosporomycetidae</taxon>
        <taxon>Pleosporales</taxon>
        <taxon>Pleosporales incertae sedis</taxon>
        <taxon>Massariosphaeria</taxon>
    </lineage>
</organism>
<sequence length="190" mass="20873">MLSSGLPSLWANSFGGLDGQPAGLPSPQQIAAILEPNSPSLKLFRLINPEILSLNYSHKQVAETPYHMHVADNYPHLRVLKLACLSTPFTELKGLLEASKATLEIIEFEEICIWKPAPSLPSATSMFQQGYYGTKRWQGHAEIDYGLRLLVTGHANGWPALNGGWVGKDSVDTQVRQARTTSHYPAIPVL</sequence>
<keyword evidence="2" id="KW-1185">Reference proteome</keyword>
<evidence type="ECO:0000313" key="1">
    <source>
        <dbReference type="EMBL" id="KAF2868768.1"/>
    </source>
</evidence>
<accession>A0A7C8I208</accession>
<evidence type="ECO:0000313" key="2">
    <source>
        <dbReference type="Proteomes" id="UP000481861"/>
    </source>
</evidence>
<dbReference type="Proteomes" id="UP000481861">
    <property type="component" value="Unassembled WGS sequence"/>
</dbReference>
<gene>
    <name evidence="1" type="ORF">BDV95DRAFT_609673</name>
</gene>
<comment type="caution">
    <text evidence="1">The sequence shown here is derived from an EMBL/GenBank/DDBJ whole genome shotgun (WGS) entry which is preliminary data.</text>
</comment>
<reference evidence="1 2" key="1">
    <citation type="submission" date="2020-01" db="EMBL/GenBank/DDBJ databases">
        <authorList>
            <consortium name="DOE Joint Genome Institute"/>
            <person name="Haridas S."/>
            <person name="Albert R."/>
            <person name="Binder M."/>
            <person name="Bloem J."/>
            <person name="Labutti K."/>
            <person name="Salamov A."/>
            <person name="Andreopoulos B."/>
            <person name="Baker S.E."/>
            <person name="Barry K."/>
            <person name="Bills G."/>
            <person name="Bluhm B.H."/>
            <person name="Cannon C."/>
            <person name="Castanera R."/>
            <person name="Culley D.E."/>
            <person name="Daum C."/>
            <person name="Ezra D."/>
            <person name="Gonzalez J.B."/>
            <person name="Henrissat B."/>
            <person name="Kuo A."/>
            <person name="Liang C."/>
            <person name="Lipzen A."/>
            <person name="Lutzoni F."/>
            <person name="Magnuson J."/>
            <person name="Mondo S."/>
            <person name="Nolan M."/>
            <person name="Ohm R."/>
            <person name="Pangilinan J."/>
            <person name="Park H.-J.H."/>
            <person name="Ramirez L."/>
            <person name="Alfaro M."/>
            <person name="Sun H."/>
            <person name="Tritt A."/>
            <person name="Yoshinaga Y."/>
            <person name="Zwiers L.-H.L."/>
            <person name="Turgeon B.G."/>
            <person name="Goodwin S.B."/>
            <person name="Spatafora J.W."/>
            <person name="Crous P.W."/>
            <person name="Grigoriev I.V."/>
        </authorList>
    </citation>
    <scope>NUCLEOTIDE SEQUENCE [LARGE SCALE GENOMIC DNA]</scope>
    <source>
        <strain evidence="1 2">CBS 611.86</strain>
    </source>
</reference>